<gene>
    <name evidence="3" type="ORF">EJ08DRAFT_86234</name>
</gene>
<feature type="compositionally biased region" description="Low complexity" evidence="2">
    <location>
        <begin position="206"/>
        <end position="217"/>
    </location>
</feature>
<protein>
    <recommendedName>
        <fullName evidence="5">Frequency clock protein</fullName>
    </recommendedName>
</protein>
<comment type="caution">
    <text evidence="3">The sequence shown here is derived from an EMBL/GenBank/DDBJ whole genome shotgun (WGS) entry which is preliminary data.</text>
</comment>
<feature type="region of interest" description="Disordered" evidence="2">
    <location>
        <begin position="1"/>
        <end position="52"/>
    </location>
</feature>
<dbReference type="GO" id="GO:0005634">
    <property type="term" value="C:nucleus"/>
    <property type="evidence" value="ECO:0007669"/>
    <property type="project" value="InterPro"/>
</dbReference>
<sequence length="947" mass="102489">MLQQDTMANNGSEKNLNSQRSPRIHPRRPPANKSVSLLHSPKGSRRHGPGQTAHQLLPMFARNQRSLGESSNGDKWFEASNNNPTGSGDLIENDPPFFIRNSSSSETPSDAVLHKSNPLLHADDLLRVQNADSGSDDFRSVIDDLTIENKKLKRRLRKYEKLHDAHLQSEKLFEVRVHGLTPAKKRELEATLRSFALGLEDTPQPSSSANGTSSYASRLNKEPTTSSLTSTRLADSAYASMSGGKGSVPSGQGSSSNGMHGQGMSTHNIRSYLHEIPAGLLPRPFPVMTEKAKRKVVVRRLEQLFAGKGATKDGHQQPLQQEEVAQSAARADRIDAGEDRAEGAREARIVPTNQIDAPEGCHETMQERADSQSGIPGRIASGKNTPGQRPTRPLDLDPARAQVPSENIQYMRHLGFSPSDIDTSIASADDHGWVYLNVLTNMAQLHDINVTTEFVKNAVAIHSKKLELSQDGRKARWKGGSNMTRTSSDGSPIRSQSDFSKQLNSDRKQNSGGQNSSVEAPTAASHVDKANKLSYIPLFAHQEESLDERSSDANVSGWSSPAAEEIQGHLSSRYLPAKKRKDGSGPIIFYHNTNFCTDLSGDSRVQLNSPHTGSVFSSTSLQTIGLSQDTSASTKLTGIGETKGPLSLPMTIAADSMDVESNDGDVLKGFSKPPSLSNTPSEESADPVDFEASGIGGVQPSDNFSITVKRRRKACSRIGCSTSAVNGTRLYPSRILNLLGNGNNGVAHRPDPRRSFNAEVISSKSKDLPASSLPPASFYSILDADSEDSDANDSDMSDSDIGTTHMNHLFPSSNSGQRNWMPMDTDSEEFSVMETSADDQESDDDSIDMLAHARLADPITVRAQEREYDSNIAERLAEEIPAGSSAATAGGGSGYNSPVMVRNVEKNNNSKTSDMPPPSANPLKRTRFSDGMDLITKGRAAKSPRFE</sequence>
<reference evidence="3" key="1">
    <citation type="journal article" date="2020" name="Stud. Mycol.">
        <title>101 Dothideomycetes genomes: a test case for predicting lifestyles and emergence of pathogens.</title>
        <authorList>
            <person name="Haridas S."/>
            <person name="Albert R."/>
            <person name="Binder M."/>
            <person name="Bloem J."/>
            <person name="Labutti K."/>
            <person name="Salamov A."/>
            <person name="Andreopoulos B."/>
            <person name="Baker S."/>
            <person name="Barry K."/>
            <person name="Bills G."/>
            <person name="Bluhm B."/>
            <person name="Cannon C."/>
            <person name="Castanera R."/>
            <person name="Culley D."/>
            <person name="Daum C."/>
            <person name="Ezra D."/>
            <person name="Gonzalez J."/>
            <person name="Henrissat B."/>
            <person name="Kuo A."/>
            <person name="Liang C."/>
            <person name="Lipzen A."/>
            <person name="Lutzoni F."/>
            <person name="Magnuson J."/>
            <person name="Mondo S."/>
            <person name="Nolan M."/>
            <person name="Ohm R."/>
            <person name="Pangilinan J."/>
            <person name="Park H.-J."/>
            <person name="Ramirez L."/>
            <person name="Alfaro M."/>
            <person name="Sun H."/>
            <person name="Tritt A."/>
            <person name="Yoshinaga Y."/>
            <person name="Zwiers L.-H."/>
            <person name="Turgeon B."/>
            <person name="Goodwin S."/>
            <person name="Spatafora J."/>
            <person name="Crous P."/>
            <person name="Grigoriev I."/>
        </authorList>
    </citation>
    <scope>NUCLEOTIDE SEQUENCE</scope>
    <source>
        <strain evidence="3">CBS 130266</strain>
    </source>
</reference>
<dbReference type="InterPro" id="IPR018554">
    <property type="entry name" value="FRQ"/>
</dbReference>
<evidence type="ECO:0008006" key="5">
    <source>
        <dbReference type="Google" id="ProtNLM"/>
    </source>
</evidence>
<dbReference type="GO" id="GO:0007623">
    <property type="term" value="P:circadian rhythm"/>
    <property type="evidence" value="ECO:0007669"/>
    <property type="project" value="InterPro"/>
</dbReference>
<feature type="region of interest" description="Disordered" evidence="2">
    <location>
        <begin position="668"/>
        <end position="696"/>
    </location>
</feature>
<feature type="region of interest" description="Disordered" evidence="2">
    <location>
        <begin position="370"/>
        <end position="398"/>
    </location>
</feature>
<dbReference type="Pfam" id="PF09421">
    <property type="entry name" value="FRQ"/>
    <property type="match status" value="1"/>
</dbReference>
<feature type="region of interest" description="Disordered" evidence="2">
    <location>
        <begin position="882"/>
        <end position="947"/>
    </location>
</feature>
<proteinExistence type="predicted"/>
<feature type="compositionally biased region" description="Polar residues" evidence="2">
    <location>
        <begin position="481"/>
        <end position="503"/>
    </location>
</feature>
<accession>A0A9P4NE94</accession>
<feature type="compositionally biased region" description="Polar residues" evidence="2">
    <location>
        <begin position="801"/>
        <end position="818"/>
    </location>
</feature>
<feature type="compositionally biased region" description="Polar residues" evidence="2">
    <location>
        <begin position="510"/>
        <end position="519"/>
    </location>
</feature>
<organism evidence="3 4">
    <name type="scientific">Tothia fuscella</name>
    <dbReference type="NCBI Taxonomy" id="1048955"/>
    <lineage>
        <taxon>Eukaryota</taxon>
        <taxon>Fungi</taxon>
        <taxon>Dikarya</taxon>
        <taxon>Ascomycota</taxon>
        <taxon>Pezizomycotina</taxon>
        <taxon>Dothideomycetes</taxon>
        <taxon>Pleosporomycetidae</taxon>
        <taxon>Venturiales</taxon>
        <taxon>Cylindrosympodiaceae</taxon>
        <taxon>Tothia</taxon>
    </lineage>
</organism>
<feature type="region of interest" description="Disordered" evidence="2">
    <location>
        <begin position="199"/>
        <end position="265"/>
    </location>
</feature>
<feature type="compositionally biased region" description="Acidic residues" evidence="2">
    <location>
        <begin position="785"/>
        <end position="798"/>
    </location>
</feature>
<feature type="region of interest" description="Disordered" evidence="2">
    <location>
        <begin position="66"/>
        <end position="111"/>
    </location>
</feature>
<name>A0A9P4NE94_9PEZI</name>
<dbReference type="OrthoDB" id="2536795at2759"/>
<feature type="compositionally biased region" description="Polar residues" evidence="2">
    <location>
        <begin position="222"/>
        <end position="233"/>
    </location>
</feature>
<feature type="compositionally biased region" description="Polar residues" evidence="2">
    <location>
        <begin position="1"/>
        <end position="21"/>
    </location>
</feature>
<feature type="compositionally biased region" description="Polar residues" evidence="2">
    <location>
        <begin position="66"/>
        <end position="86"/>
    </location>
</feature>
<feature type="region of interest" description="Disordered" evidence="2">
    <location>
        <begin position="785"/>
        <end position="823"/>
    </location>
</feature>
<evidence type="ECO:0000313" key="4">
    <source>
        <dbReference type="Proteomes" id="UP000800235"/>
    </source>
</evidence>
<dbReference type="EMBL" id="MU007145">
    <property type="protein sequence ID" value="KAF2417105.1"/>
    <property type="molecule type" value="Genomic_DNA"/>
</dbReference>
<dbReference type="Proteomes" id="UP000800235">
    <property type="component" value="Unassembled WGS sequence"/>
</dbReference>
<keyword evidence="1" id="KW-0175">Coiled coil</keyword>
<keyword evidence="4" id="KW-1185">Reference proteome</keyword>
<evidence type="ECO:0000256" key="2">
    <source>
        <dbReference type="SAM" id="MobiDB-lite"/>
    </source>
</evidence>
<dbReference type="AlphaFoldDB" id="A0A9P4NE94"/>
<evidence type="ECO:0000256" key="1">
    <source>
        <dbReference type="SAM" id="Coils"/>
    </source>
</evidence>
<feature type="region of interest" description="Disordered" evidence="2">
    <location>
        <begin position="471"/>
        <end position="525"/>
    </location>
</feature>
<feature type="coiled-coil region" evidence="1">
    <location>
        <begin position="142"/>
        <end position="169"/>
    </location>
</feature>
<evidence type="ECO:0000313" key="3">
    <source>
        <dbReference type="EMBL" id="KAF2417105.1"/>
    </source>
</evidence>
<feature type="compositionally biased region" description="Polar residues" evidence="2">
    <location>
        <begin position="249"/>
        <end position="265"/>
    </location>
</feature>
<dbReference type="GO" id="GO:0005737">
    <property type="term" value="C:cytoplasm"/>
    <property type="evidence" value="ECO:0007669"/>
    <property type="project" value="InterPro"/>
</dbReference>
<dbReference type="GO" id="GO:0006355">
    <property type="term" value="P:regulation of DNA-templated transcription"/>
    <property type="evidence" value="ECO:0007669"/>
    <property type="project" value="InterPro"/>
</dbReference>